<comment type="similarity">
    <text evidence="2">Belongs to the polysaccharide synthase family.</text>
</comment>
<evidence type="ECO:0000313" key="8">
    <source>
        <dbReference type="EMBL" id="CVI59959.1"/>
    </source>
</evidence>
<feature type="transmembrane region" description="Helical" evidence="7">
    <location>
        <begin position="365"/>
        <end position="391"/>
    </location>
</feature>
<feature type="transmembrane region" description="Helical" evidence="7">
    <location>
        <begin position="291"/>
        <end position="312"/>
    </location>
</feature>
<keyword evidence="9" id="KW-1185">Reference proteome</keyword>
<feature type="transmembrane region" description="Helical" evidence="7">
    <location>
        <begin position="332"/>
        <end position="353"/>
    </location>
</feature>
<gene>
    <name evidence="8" type="ORF">AGR7A_Lc120748</name>
</gene>
<keyword evidence="5 7" id="KW-1133">Transmembrane helix</keyword>
<feature type="transmembrane region" description="Helical" evidence="7">
    <location>
        <begin position="20"/>
        <end position="43"/>
    </location>
</feature>
<evidence type="ECO:0000313" key="9">
    <source>
        <dbReference type="Proteomes" id="UP000192140"/>
    </source>
</evidence>
<accession>A0A1S7TZF5</accession>
<comment type="caution">
    <text evidence="8">The sequence shown here is derived from an EMBL/GenBank/DDBJ whole genome shotgun (WGS) entry which is preliminary data.</text>
</comment>
<dbReference type="PANTHER" id="PTHR30250:SF10">
    <property type="entry name" value="LIPOPOLYSACCHARIDE BIOSYNTHESIS PROTEIN WZXC"/>
    <property type="match status" value="1"/>
</dbReference>
<dbReference type="EMBL" id="FCNP01000033">
    <property type="protein sequence ID" value="CVI59959.1"/>
    <property type="molecule type" value="Genomic_DNA"/>
</dbReference>
<evidence type="ECO:0000256" key="4">
    <source>
        <dbReference type="ARBA" id="ARBA00022692"/>
    </source>
</evidence>
<sequence length="490" mass="53067">MLKLDDNVPRLERRSVTSALWSAVGGYGNVFLSFVVFLILARLLTPDEFGLVAIATVFVDIILVMARGGLPEAVLQRPKLDEDYADTAFWFSLLWGAFLCALLSLAAPFLASLFRIAELSPVLMALSTVLFIMGAGAIHEARLQREFAFRKLAMRALLSNFLAGVIAIALALNGWGVWAMVVQRLIASLVTTCMNWIACGWIPRPRFIRAYVADQWSFGSRIFAANFLMGLNVRLQELIAATFLSTAAVGYIRLSWRCIDLVSQLAVIPLTSVALTSYARINAENKSLENAYFGFIRLSGIIAFPCFLGLAATAPVLVPVAFGENWAAAAPVTQLLCLTALPFVANSFVWPLLTAIRQGGKTLYLSFLQVVIGCGLGLAAAPFGLVAVTLAHVVRAYLTWPVALVSVRNSAGISIGGTLRTCMPPLIAAFTMAVLVSGLYWMMGERFSKPVTLCLLVSAGAVIYPALLFITMPGDIRGVLKEARALFSRK</sequence>
<evidence type="ECO:0000256" key="5">
    <source>
        <dbReference type="ARBA" id="ARBA00022989"/>
    </source>
</evidence>
<feature type="transmembrane region" description="Helical" evidence="7">
    <location>
        <begin position="181"/>
        <end position="202"/>
    </location>
</feature>
<dbReference type="InterPro" id="IPR050833">
    <property type="entry name" value="Poly_Biosynth_Transport"/>
</dbReference>
<dbReference type="RefSeq" id="WP_080854409.1">
    <property type="nucleotide sequence ID" value="NZ_LT009776.1"/>
</dbReference>
<feature type="transmembrane region" description="Helical" evidence="7">
    <location>
        <begin position="87"/>
        <end position="110"/>
    </location>
</feature>
<organism evidence="8 9">
    <name type="scientific">Agrobacterium deltaense NCPPB 1641</name>
    <dbReference type="NCBI Taxonomy" id="1183425"/>
    <lineage>
        <taxon>Bacteria</taxon>
        <taxon>Pseudomonadati</taxon>
        <taxon>Pseudomonadota</taxon>
        <taxon>Alphaproteobacteria</taxon>
        <taxon>Hyphomicrobiales</taxon>
        <taxon>Rhizobiaceae</taxon>
        <taxon>Rhizobium/Agrobacterium group</taxon>
        <taxon>Agrobacterium</taxon>
    </lineage>
</organism>
<evidence type="ECO:0000256" key="7">
    <source>
        <dbReference type="SAM" id="Phobius"/>
    </source>
</evidence>
<feature type="transmembrane region" description="Helical" evidence="7">
    <location>
        <begin position="122"/>
        <end position="140"/>
    </location>
</feature>
<evidence type="ECO:0000256" key="2">
    <source>
        <dbReference type="ARBA" id="ARBA00007430"/>
    </source>
</evidence>
<evidence type="ECO:0000256" key="6">
    <source>
        <dbReference type="ARBA" id="ARBA00023136"/>
    </source>
</evidence>
<dbReference type="CDD" id="cd13127">
    <property type="entry name" value="MATE_tuaB_like"/>
    <property type="match status" value="1"/>
</dbReference>
<dbReference type="AlphaFoldDB" id="A0A1S7TZF5"/>
<name>A0A1S7TZF5_9HYPH</name>
<evidence type="ECO:0000256" key="1">
    <source>
        <dbReference type="ARBA" id="ARBA00004651"/>
    </source>
</evidence>
<evidence type="ECO:0000256" key="3">
    <source>
        <dbReference type="ARBA" id="ARBA00022475"/>
    </source>
</evidence>
<dbReference type="GO" id="GO:0005886">
    <property type="term" value="C:plasma membrane"/>
    <property type="evidence" value="ECO:0007669"/>
    <property type="project" value="UniProtKB-SubCell"/>
</dbReference>
<protein>
    <submittedName>
        <fullName evidence="8">Membrane protein involved in the export of O-antigen and teichoic acid</fullName>
    </submittedName>
</protein>
<dbReference type="Pfam" id="PF13440">
    <property type="entry name" value="Polysacc_synt_3"/>
    <property type="match status" value="1"/>
</dbReference>
<reference evidence="8" key="1">
    <citation type="submission" date="2016-01" db="EMBL/GenBank/DDBJ databases">
        <authorList>
            <person name="Regsiter A."/>
            <person name="william w."/>
        </authorList>
    </citation>
    <scope>NUCLEOTIDE SEQUENCE</scope>
    <source>
        <strain evidence="8">NCPPB 1641</strain>
    </source>
</reference>
<feature type="transmembrane region" description="Helical" evidence="7">
    <location>
        <begin position="450"/>
        <end position="471"/>
    </location>
</feature>
<dbReference type="PANTHER" id="PTHR30250">
    <property type="entry name" value="PST FAMILY PREDICTED COLANIC ACID TRANSPORTER"/>
    <property type="match status" value="1"/>
</dbReference>
<keyword evidence="4 7" id="KW-0812">Transmembrane</keyword>
<keyword evidence="3" id="KW-1003">Cell membrane</keyword>
<feature type="transmembrane region" description="Helical" evidence="7">
    <location>
        <begin position="426"/>
        <end position="444"/>
    </location>
</feature>
<comment type="subcellular location">
    <subcellularLocation>
        <location evidence="1">Cell membrane</location>
        <topology evidence="1">Multi-pass membrane protein</topology>
    </subcellularLocation>
</comment>
<feature type="transmembrane region" description="Helical" evidence="7">
    <location>
        <begin position="49"/>
        <end position="66"/>
    </location>
</feature>
<keyword evidence="6 7" id="KW-0472">Membrane</keyword>
<feature type="transmembrane region" description="Helical" evidence="7">
    <location>
        <begin position="152"/>
        <end position="175"/>
    </location>
</feature>
<dbReference type="Proteomes" id="UP000192140">
    <property type="component" value="Unassembled WGS sequence"/>
</dbReference>
<proteinExistence type="inferred from homology"/>